<dbReference type="InterPro" id="IPR043146">
    <property type="entry name" value="Penicillin_amidase_N_B-knob"/>
</dbReference>
<dbReference type="STRING" id="479432.Sros_5361"/>
<evidence type="ECO:0000313" key="7">
    <source>
        <dbReference type="EMBL" id="ACZ88124.1"/>
    </source>
</evidence>
<name>D2BDN2_STRRD</name>
<dbReference type="MEROPS" id="S45.002"/>
<accession>D2BDN2</accession>
<dbReference type="eggNOG" id="COG2366">
    <property type="taxonomic scope" value="Bacteria"/>
</dbReference>
<evidence type="ECO:0000313" key="8">
    <source>
        <dbReference type="Proteomes" id="UP000002029"/>
    </source>
</evidence>
<dbReference type="HOGENOM" id="CLU_021155_0_0_11"/>
<dbReference type="PIRSF" id="PIRSF001227">
    <property type="entry name" value="Pen_acylase"/>
    <property type="match status" value="1"/>
</dbReference>
<dbReference type="SUPFAM" id="SSF56235">
    <property type="entry name" value="N-terminal nucleophile aminohydrolases (Ntn hydrolases)"/>
    <property type="match status" value="1"/>
</dbReference>
<keyword evidence="8" id="KW-1185">Reference proteome</keyword>
<dbReference type="InterPro" id="IPR029055">
    <property type="entry name" value="Ntn_hydrolases_N"/>
</dbReference>
<evidence type="ECO:0000256" key="2">
    <source>
        <dbReference type="ARBA" id="ARBA00022729"/>
    </source>
</evidence>
<keyword evidence="6" id="KW-0479">Metal-binding</keyword>
<feature type="active site" description="Nucleophile" evidence="5">
    <location>
        <position position="232"/>
    </location>
</feature>
<reference evidence="7 8" key="1">
    <citation type="journal article" date="2010" name="Stand. Genomic Sci.">
        <title>Complete genome sequence of Streptosporangium roseum type strain (NI 9100).</title>
        <authorList>
            <person name="Nolan M."/>
            <person name="Sikorski J."/>
            <person name="Jando M."/>
            <person name="Lucas S."/>
            <person name="Lapidus A."/>
            <person name="Glavina Del Rio T."/>
            <person name="Chen F."/>
            <person name="Tice H."/>
            <person name="Pitluck S."/>
            <person name="Cheng J.F."/>
            <person name="Chertkov O."/>
            <person name="Sims D."/>
            <person name="Meincke L."/>
            <person name="Brettin T."/>
            <person name="Han C."/>
            <person name="Detter J.C."/>
            <person name="Bruce D."/>
            <person name="Goodwin L."/>
            <person name="Land M."/>
            <person name="Hauser L."/>
            <person name="Chang Y.J."/>
            <person name="Jeffries C.D."/>
            <person name="Ivanova N."/>
            <person name="Mavromatis K."/>
            <person name="Mikhailova N."/>
            <person name="Chen A."/>
            <person name="Palaniappan K."/>
            <person name="Chain P."/>
            <person name="Rohde M."/>
            <person name="Goker M."/>
            <person name="Bristow J."/>
            <person name="Eisen J.A."/>
            <person name="Markowitz V."/>
            <person name="Hugenholtz P."/>
            <person name="Kyrpides N.C."/>
            <person name="Klenk H.P."/>
        </authorList>
    </citation>
    <scope>NUCLEOTIDE SEQUENCE [LARGE SCALE GENOMIC DNA]</scope>
    <source>
        <strain evidence="8">ATCC 12428 / DSM 43021 / JCM 3005 / NI 9100</strain>
    </source>
</reference>
<dbReference type="EMBL" id="CP001814">
    <property type="protein sequence ID" value="ACZ88124.1"/>
    <property type="molecule type" value="Genomic_DNA"/>
</dbReference>
<protein>
    <submittedName>
        <fullName evidence="7">Penicillin acylase</fullName>
    </submittedName>
</protein>
<dbReference type="KEGG" id="sro:Sros_5361"/>
<feature type="binding site" evidence="6">
    <location>
        <position position="305"/>
    </location>
    <ligand>
        <name>Ca(2+)</name>
        <dbReference type="ChEBI" id="CHEBI:29108"/>
    </ligand>
</feature>
<proteinExistence type="inferred from homology"/>
<dbReference type="PANTHER" id="PTHR34218">
    <property type="entry name" value="PEPTIDASE S45 PENICILLIN AMIDASE"/>
    <property type="match status" value="1"/>
</dbReference>
<keyword evidence="6" id="KW-0106">Calcium</keyword>
<organism evidence="7 8">
    <name type="scientific">Streptosporangium roseum (strain ATCC 12428 / DSM 43021 / JCM 3005 / KCTC 9067 / NCIMB 10171 / NRRL 2505 / NI 9100)</name>
    <dbReference type="NCBI Taxonomy" id="479432"/>
    <lineage>
        <taxon>Bacteria</taxon>
        <taxon>Bacillati</taxon>
        <taxon>Actinomycetota</taxon>
        <taxon>Actinomycetes</taxon>
        <taxon>Streptosporangiales</taxon>
        <taxon>Streptosporangiaceae</taxon>
        <taxon>Streptosporangium</taxon>
    </lineage>
</organism>
<dbReference type="InterPro" id="IPR043147">
    <property type="entry name" value="Penicillin_amidase_A-knob"/>
</dbReference>
<dbReference type="Gene3D" id="2.30.120.10">
    <property type="match status" value="1"/>
</dbReference>
<dbReference type="InterPro" id="IPR002692">
    <property type="entry name" value="S45"/>
</dbReference>
<dbReference type="Gene3D" id="1.10.1400.10">
    <property type="match status" value="1"/>
</dbReference>
<dbReference type="GO" id="GO:0017000">
    <property type="term" value="P:antibiotic biosynthetic process"/>
    <property type="evidence" value="ECO:0007669"/>
    <property type="project" value="InterPro"/>
</dbReference>
<dbReference type="Proteomes" id="UP000002029">
    <property type="component" value="Chromosome"/>
</dbReference>
<dbReference type="InterPro" id="IPR023343">
    <property type="entry name" value="Penicillin_amidase_dom1"/>
</dbReference>
<dbReference type="Gene3D" id="1.10.439.10">
    <property type="entry name" value="Penicillin Amidohydrolase, domain 1"/>
    <property type="match status" value="1"/>
</dbReference>
<dbReference type="AlphaFoldDB" id="D2BDN2"/>
<feature type="binding site" evidence="6">
    <location>
        <position position="304"/>
    </location>
    <ligand>
        <name>Ca(2+)</name>
        <dbReference type="ChEBI" id="CHEBI:29108"/>
    </ligand>
</feature>
<evidence type="ECO:0000256" key="4">
    <source>
        <dbReference type="ARBA" id="ARBA00023145"/>
    </source>
</evidence>
<keyword evidence="2" id="KW-0732">Signal</keyword>
<dbReference type="Gene3D" id="3.60.20.10">
    <property type="entry name" value="Glutamine Phosphoribosylpyrophosphate, subunit 1, domain 1"/>
    <property type="match status" value="1"/>
</dbReference>
<dbReference type="InterPro" id="IPR006311">
    <property type="entry name" value="TAT_signal"/>
</dbReference>
<dbReference type="PANTHER" id="PTHR34218:SF3">
    <property type="entry name" value="ACYL-HOMOSERINE LACTONE ACYLASE PVDQ"/>
    <property type="match status" value="1"/>
</dbReference>
<dbReference type="InterPro" id="IPR014395">
    <property type="entry name" value="Pen/GL7ACA/AHL_acylase"/>
</dbReference>
<dbReference type="GO" id="GO:0046872">
    <property type="term" value="F:metal ion binding"/>
    <property type="evidence" value="ECO:0007669"/>
    <property type="project" value="UniProtKB-KW"/>
</dbReference>
<evidence type="ECO:0000256" key="5">
    <source>
        <dbReference type="PIRSR" id="PIRSR001227-1"/>
    </source>
</evidence>
<gene>
    <name evidence="7" type="ordered locus">Sros_5361</name>
</gene>
<sequence length="760" mass="83954">MPLSPRDKVDQLMNHPQNEGLSRRCVLGGAAGLAAGAVAAAAGLPSGDASAASTRTAPDLARWRMQAARVTITRDDWGIPHVVGETDADAVFGMIYAQAEDDFNRIETNYLVSLGRLAEAEGESAIWQDLRQRLFLDPEVLKKDCAKSPAWLRKLMQAWADGLNWYLATHREVHPRVIKRFEPWMVLSFSEGSIGGDIERVPLTRLEAFYGNRAVAMTDEERELLLHKPTGSNGMAIAPGRTRNGHALLLINPHTSLFFRSEQQVTSGEGLNVYGAATWGQFFIYQGFNADAGWMHASSGVDNVDEFAETIVTGADGSRSYRYGNALRPVKTETITLSYRTADGRRGQRSFTTFATHHGPIVRETDGRWIASALMNRPVEALQQNFLRTKTRDYADFVEVAAFKANSSNNTLFADSKGEIAFLMPPFMPLRDDRFDYRKPVDGSDPATDWRGLHSLESLPQAVNPKNGWVFNTNNWPWTAAGADSPKAADYPRYFDQAGENPRGPQAIRLLNARSDFTPQTLIAAAFDPYLTAFARLVPGLIAAWDRLPGGDRRKAKLDGPIGLLRGWDYRWGVDSAATSLAVFWGEELWTSSVQPAKDAGLSVWDHMAGHATDARRLAALEAAAERLTQGFGSWQVPWGEINRFQRIDGAIVQKFDDAKPSIPVPFTSARWGSLASFRTKCRPATERCYGTRGNSFVAVVEFGPRVRAWAVTAGGASGHPGSPHFNDQAERYASGNLRPVYFYPDDLRGHIERSYKPGN</sequence>
<keyword evidence="3" id="KW-0378">Hydrolase</keyword>
<dbReference type="PROSITE" id="PS51318">
    <property type="entry name" value="TAT"/>
    <property type="match status" value="1"/>
</dbReference>
<evidence type="ECO:0000256" key="6">
    <source>
        <dbReference type="PIRSR" id="PIRSR001227-2"/>
    </source>
</evidence>
<comment type="similarity">
    <text evidence="1">Belongs to the peptidase S45 family.</text>
</comment>
<evidence type="ECO:0000256" key="1">
    <source>
        <dbReference type="ARBA" id="ARBA00006586"/>
    </source>
</evidence>
<keyword evidence="4" id="KW-0865">Zymogen</keyword>
<feature type="binding site" evidence="6">
    <location>
        <position position="302"/>
    </location>
    <ligand>
        <name>Ca(2+)</name>
        <dbReference type="ChEBI" id="CHEBI:29108"/>
    </ligand>
</feature>
<dbReference type="GO" id="GO:0016811">
    <property type="term" value="F:hydrolase activity, acting on carbon-nitrogen (but not peptide) bonds, in linear amides"/>
    <property type="evidence" value="ECO:0007669"/>
    <property type="project" value="InterPro"/>
</dbReference>
<dbReference type="Pfam" id="PF01804">
    <property type="entry name" value="Penicil_amidase"/>
    <property type="match status" value="1"/>
</dbReference>
<comment type="cofactor">
    <cofactor evidence="6">
        <name>Ca(2+)</name>
        <dbReference type="ChEBI" id="CHEBI:29108"/>
    </cofactor>
    <text evidence="6">Binds 1 Ca(2+) ion per dimer.</text>
</comment>
<evidence type="ECO:0000256" key="3">
    <source>
        <dbReference type="ARBA" id="ARBA00022801"/>
    </source>
</evidence>